<reference evidence="1" key="1">
    <citation type="journal article" date="2019" name="Sci. Rep.">
        <title>Draft genome of Tanacetum cinerariifolium, the natural source of mosquito coil.</title>
        <authorList>
            <person name="Yamashiro T."/>
            <person name="Shiraishi A."/>
            <person name="Satake H."/>
            <person name="Nakayama K."/>
        </authorList>
    </citation>
    <scope>NUCLEOTIDE SEQUENCE</scope>
</reference>
<comment type="caution">
    <text evidence="1">The sequence shown here is derived from an EMBL/GenBank/DDBJ whole genome shotgun (WGS) entry which is preliminary data.</text>
</comment>
<evidence type="ECO:0000313" key="1">
    <source>
        <dbReference type="EMBL" id="GEU86311.1"/>
    </source>
</evidence>
<name>A0A6L2NJ93_TANCI</name>
<proteinExistence type="predicted"/>
<protein>
    <submittedName>
        <fullName evidence="1">Uncharacterized protein</fullName>
    </submittedName>
</protein>
<sequence length="340" mass="38999">MFLNVNQLEKQLDKEEFQENASTAAFRVLKTQFQKFINSWFSLDDDDGLMTRKSVNEKQMLTKEGKVDFSTVDASLVVTESGETEFEKQYTSSGLGNDADADDANIKPIYDEEPMVEVQLTTNNIVFAPRQQHAKQPEFDNEGGVYHVMNNVMTYSVAQFPQEFSKLESRCINLELELQNNVLKSGQQGQFLKIKSNEVKVKKNIDDFKRINIELEYSVVTLLKENEHLKKTYKDLYDSIKKTSVQTKDHADSLIVQLNYITNPHECKKTLDLSAGTSINVQKEQNLNFSERTPIDREKIKALIINRIAGRSMSYGITLEKEIKISERPKFQEIQSLPTS</sequence>
<dbReference type="AlphaFoldDB" id="A0A6L2NJ93"/>
<dbReference type="EMBL" id="BKCJ010009295">
    <property type="protein sequence ID" value="GEU86311.1"/>
    <property type="molecule type" value="Genomic_DNA"/>
</dbReference>
<gene>
    <name evidence="1" type="ORF">Tci_058289</name>
</gene>
<organism evidence="1">
    <name type="scientific">Tanacetum cinerariifolium</name>
    <name type="common">Dalmatian daisy</name>
    <name type="synonym">Chrysanthemum cinerariifolium</name>
    <dbReference type="NCBI Taxonomy" id="118510"/>
    <lineage>
        <taxon>Eukaryota</taxon>
        <taxon>Viridiplantae</taxon>
        <taxon>Streptophyta</taxon>
        <taxon>Embryophyta</taxon>
        <taxon>Tracheophyta</taxon>
        <taxon>Spermatophyta</taxon>
        <taxon>Magnoliopsida</taxon>
        <taxon>eudicotyledons</taxon>
        <taxon>Gunneridae</taxon>
        <taxon>Pentapetalae</taxon>
        <taxon>asterids</taxon>
        <taxon>campanulids</taxon>
        <taxon>Asterales</taxon>
        <taxon>Asteraceae</taxon>
        <taxon>Asteroideae</taxon>
        <taxon>Anthemideae</taxon>
        <taxon>Anthemidinae</taxon>
        <taxon>Tanacetum</taxon>
    </lineage>
</organism>
<accession>A0A6L2NJ93</accession>